<dbReference type="InterPro" id="IPR050068">
    <property type="entry name" value="MurA_subfamily"/>
</dbReference>
<evidence type="ECO:0000256" key="4">
    <source>
        <dbReference type="ARBA" id="ARBA00022618"/>
    </source>
</evidence>
<dbReference type="CDD" id="cd00093">
    <property type="entry name" value="HTH_XRE"/>
    <property type="match status" value="1"/>
</dbReference>
<dbReference type="GO" id="GO:0008360">
    <property type="term" value="P:regulation of cell shape"/>
    <property type="evidence" value="ECO:0007669"/>
    <property type="project" value="UniProtKB-KW"/>
</dbReference>
<comment type="similarity">
    <text evidence="10">Belongs to the EPSP synthase family. MurA subfamily.</text>
</comment>
<dbReference type="Pfam" id="PF01381">
    <property type="entry name" value="HTH_3"/>
    <property type="match status" value="1"/>
</dbReference>
<keyword evidence="4" id="KW-0132">Cell division</keyword>
<dbReference type="RefSeq" id="WP_260762966.1">
    <property type="nucleotide sequence ID" value="NZ_CP045921.1"/>
</dbReference>
<evidence type="ECO:0000256" key="2">
    <source>
        <dbReference type="ARBA" id="ARBA00004752"/>
    </source>
</evidence>
<keyword evidence="9" id="KW-0961">Cell wall biogenesis/degradation</keyword>
<dbReference type="Pfam" id="PF00275">
    <property type="entry name" value="EPSP_synthase"/>
    <property type="match status" value="1"/>
</dbReference>
<evidence type="ECO:0000256" key="13">
    <source>
        <dbReference type="ARBA" id="ARBA00042443"/>
    </source>
</evidence>
<proteinExistence type="inferred from homology"/>
<dbReference type="SUPFAM" id="SSF47413">
    <property type="entry name" value="lambda repressor-like DNA-binding domains"/>
    <property type="match status" value="1"/>
</dbReference>
<dbReference type="InterPro" id="IPR001387">
    <property type="entry name" value="Cro/C1-type_HTH"/>
</dbReference>
<dbReference type="SMART" id="SM00530">
    <property type="entry name" value="HTH_XRE"/>
    <property type="match status" value="1"/>
</dbReference>
<dbReference type="EMBL" id="CP045921">
    <property type="protein sequence ID" value="QHN43115.1"/>
    <property type="molecule type" value="Genomic_DNA"/>
</dbReference>
<dbReference type="NCBIfam" id="NF006873">
    <property type="entry name" value="PRK09369.1"/>
    <property type="match status" value="1"/>
</dbReference>
<dbReference type="GO" id="GO:0005737">
    <property type="term" value="C:cytoplasm"/>
    <property type="evidence" value="ECO:0007669"/>
    <property type="project" value="UniProtKB-SubCell"/>
</dbReference>
<evidence type="ECO:0000256" key="1">
    <source>
        <dbReference type="ARBA" id="ARBA00004496"/>
    </source>
</evidence>
<comment type="pathway">
    <text evidence="2">Cell wall biogenesis; peptidoglycan biosynthesis.</text>
</comment>
<keyword evidence="3" id="KW-0963">Cytoplasm</keyword>
<dbReference type="CDD" id="cd01555">
    <property type="entry name" value="UdpNAET"/>
    <property type="match status" value="1"/>
</dbReference>
<evidence type="ECO:0000256" key="12">
    <source>
        <dbReference type="ARBA" id="ARBA00039754"/>
    </source>
</evidence>
<evidence type="ECO:0000256" key="7">
    <source>
        <dbReference type="ARBA" id="ARBA00022984"/>
    </source>
</evidence>
<dbReference type="PANTHER" id="PTHR43783:SF1">
    <property type="entry name" value="UDP-N-ACETYLGLUCOSAMINE 1-CARBOXYVINYLTRANSFERASE"/>
    <property type="match status" value="1"/>
</dbReference>
<evidence type="ECO:0000256" key="11">
    <source>
        <dbReference type="ARBA" id="ARBA00039108"/>
    </source>
</evidence>
<dbReference type="GO" id="GO:0003677">
    <property type="term" value="F:DNA binding"/>
    <property type="evidence" value="ECO:0007669"/>
    <property type="project" value="InterPro"/>
</dbReference>
<organism evidence="17 18">
    <name type="scientific">Candidatus Mycosynbacter amalyticus</name>
    <dbReference type="NCBI Taxonomy" id="2665156"/>
    <lineage>
        <taxon>Bacteria</taxon>
        <taxon>Candidatus Saccharimonadota</taxon>
        <taxon>Candidatus Saccharimonadota incertae sedis</taxon>
        <taxon>Candidatus Mycosynbacter</taxon>
    </lineage>
</organism>
<comment type="catalytic activity">
    <reaction evidence="15">
        <text>phosphoenolpyruvate + UDP-N-acetyl-alpha-D-glucosamine = UDP-N-acetyl-3-O-(1-carboxyvinyl)-alpha-D-glucosamine + phosphate</text>
        <dbReference type="Rhea" id="RHEA:18681"/>
        <dbReference type="ChEBI" id="CHEBI:43474"/>
        <dbReference type="ChEBI" id="CHEBI:57705"/>
        <dbReference type="ChEBI" id="CHEBI:58702"/>
        <dbReference type="ChEBI" id="CHEBI:68483"/>
        <dbReference type="EC" id="2.5.1.7"/>
    </reaction>
</comment>
<evidence type="ECO:0000259" key="16">
    <source>
        <dbReference type="PROSITE" id="PS50943"/>
    </source>
</evidence>
<dbReference type="InterPro" id="IPR013792">
    <property type="entry name" value="RNA3'P_cycl/enolpyr_Trfase_a/b"/>
</dbReference>
<evidence type="ECO:0000256" key="5">
    <source>
        <dbReference type="ARBA" id="ARBA00022679"/>
    </source>
</evidence>
<keyword evidence="18" id="KW-1185">Reference proteome</keyword>
<evidence type="ECO:0000256" key="3">
    <source>
        <dbReference type="ARBA" id="ARBA00022490"/>
    </source>
</evidence>
<dbReference type="PANTHER" id="PTHR43783">
    <property type="entry name" value="UDP-N-ACETYLGLUCOSAMINE 1-CARBOXYVINYLTRANSFERASE"/>
    <property type="match status" value="1"/>
</dbReference>
<dbReference type="AlphaFoldDB" id="A0A857MMP5"/>
<evidence type="ECO:0000256" key="15">
    <source>
        <dbReference type="ARBA" id="ARBA00047527"/>
    </source>
</evidence>
<keyword evidence="7" id="KW-0573">Peptidoglycan synthesis</keyword>
<dbReference type="Gene3D" id="1.10.260.40">
    <property type="entry name" value="lambda repressor-like DNA-binding domains"/>
    <property type="match status" value="1"/>
</dbReference>
<dbReference type="InterPro" id="IPR010982">
    <property type="entry name" value="Lambda_DNA-bd_dom_sf"/>
</dbReference>
<accession>A0A857MMP5</accession>
<dbReference type="GO" id="GO:0009252">
    <property type="term" value="P:peptidoglycan biosynthetic process"/>
    <property type="evidence" value="ECO:0007669"/>
    <property type="project" value="UniProtKB-KW"/>
</dbReference>
<dbReference type="Proteomes" id="UP001059824">
    <property type="component" value="Chromosome"/>
</dbReference>
<evidence type="ECO:0000256" key="9">
    <source>
        <dbReference type="ARBA" id="ARBA00023316"/>
    </source>
</evidence>
<reference evidence="17" key="1">
    <citation type="journal article" date="2021" name="Nat. Microbiol.">
        <title>Cocultivation of an ultrasmall environmental parasitic bacterium with lytic ability against bacteria associated with wastewater foams.</title>
        <authorList>
            <person name="Batinovic S."/>
            <person name="Rose J.J.A."/>
            <person name="Ratcliffe J."/>
            <person name="Seviour R.J."/>
            <person name="Petrovski S."/>
        </authorList>
    </citation>
    <scope>NUCLEOTIDE SEQUENCE</scope>
    <source>
        <strain evidence="17">JR1</strain>
    </source>
</reference>
<keyword evidence="5 17" id="KW-0808">Transferase</keyword>
<sequence>MSVEEYRAKIGNLIQETRLARGFTQAQLAEALGTSQSAINRIEKGGQNISVEMIARISDVLSSNIMTINHSGKINFRVHGGHKLSGSIVTKTSKNAAVALLCASLLNQGKTTLRRVARIEEVNRIIEVLQSIGVKTRWVGEDNDLEIVPPKTLNLAHIDIEAAKRTRSIIMFLGPLLHQYSEFELPFAGGCNLGTRTVEPHMTGLEPFGLSVTATNSAYVATSSPHAVNRTILLTERGDTVTENVLMAAARYDGTVTIRNASPNYMVQDLCYFLQKLGVQIEGIGTTTLRVTGVSKIDTDVEYFPSEDPIEAMSFIAAAAVTDSELTVERAPIEFLEIELAVLAGMGLQYELSEEYTARNGFTRLVDIRLKHSQLVAPKDKLHSMPFPGVNMDNLPFLGLIATMAKGRTLVHDWSYENRAIYFTELSKLNAQIELVDPHRVYITGPTKWKHADVVAPPALRPSVVILLAMLAAPGVSTLRDVYSINRGYEELAGRLNSLGAQIDTVREI</sequence>
<keyword evidence="6" id="KW-0133">Cell shape</keyword>
<dbReference type="EC" id="2.5.1.7" evidence="11"/>
<dbReference type="GO" id="GO:0071555">
    <property type="term" value="P:cell wall organization"/>
    <property type="evidence" value="ECO:0007669"/>
    <property type="project" value="UniProtKB-KW"/>
</dbReference>
<dbReference type="GO" id="GO:0019277">
    <property type="term" value="P:UDP-N-acetylgalactosamine biosynthetic process"/>
    <property type="evidence" value="ECO:0007669"/>
    <property type="project" value="InterPro"/>
</dbReference>
<evidence type="ECO:0000256" key="14">
    <source>
        <dbReference type="ARBA" id="ARBA00042842"/>
    </source>
</evidence>
<comment type="subcellular location">
    <subcellularLocation>
        <location evidence="1">Cytoplasm</location>
    </subcellularLocation>
</comment>
<dbReference type="GO" id="GO:0051301">
    <property type="term" value="P:cell division"/>
    <property type="evidence" value="ECO:0007669"/>
    <property type="project" value="UniProtKB-KW"/>
</dbReference>
<dbReference type="Gene3D" id="3.65.10.10">
    <property type="entry name" value="Enolpyruvate transferase domain"/>
    <property type="match status" value="2"/>
</dbReference>
<evidence type="ECO:0000256" key="6">
    <source>
        <dbReference type="ARBA" id="ARBA00022960"/>
    </source>
</evidence>
<dbReference type="KEGG" id="mama:GII36_04655"/>
<evidence type="ECO:0000313" key="17">
    <source>
        <dbReference type="EMBL" id="QHN43115.1"/>
    </source>
</evidence>
<evidence type="ECO:0000256" key="8">
    <source>
        <dbReference type="ARBA" id="ARBA00023306"/>
    </source>
</evidence>
<dbReference type="SUPFAM" id="SSF55205">
    <property type="entry name" value="EPT/RTPC-like"/>
    <property type="match status" value="1"/>
</dbReference>
<dbReference type="InterPro" id="IPR001986">
    <property type="entry name" value="Enolpyruvate_Tfrase_dom"/>
</dbReference>
<dbReference type="GO" id="GO:0008760">
    <property type="term" value="F:UDP-N-acetylglucosamine 1-carboxyvinyltransferase activity"/>
    <property type="evidence" value="ECO:0007669"/>
    <property type="project" value="UniProtKB-EC"/>
</dbReference>
<keyword evidence="8" id="KW-0131">Cell cycle</keyword>
<name>A0A857MMP5_9BACT</name>
<protein>
    <recommendedName>
        <fullName evidence="12">UDP-N-acetylglucosamine 1-carboxyvinyltransferase</fullName>
        <ecNumber evidence="11">2.5.1.7</ecNumber>
    </recommendedName>
    <alternativeName>
        <fullName evidence="13">Enoylpyruvate transferase</fullName>
    </alternativeName>
    <alternativeName>
        <fullName evidence="14">UDP-N-acetylglucosamine enolpyruvyl transferase</fullName>
    </alternativeName>
</protein>
<evidence type="ECO:0000313" key="18">
    <source>
        <dbReference type="Proteomes" id="UP001059824"/>
    </source>
</evidence>
<dbReference type="PROSITE" id="PS50943">
    <property type="entry name" value="HTH_CROC1"/>
    <property type="match status" value="1"/>
</dbReference>
<dbReference type="InterPro" id="IPR036968">
    <property type="entry name" value="Enolpyruvate_Tfrase_sf"/>
</dbReference>
<dbReference type="InterPro" id="IPR005750">
    <property type="entry name" value="UDP_GlcNAc_COvinyl_MurA"/>
</dbReference>
<feature type="domain" description="HTH cro/C1-type" evidence="16">
    <location>
        <begin position="14"/>
        <end position="68"/>
    </location>
</feature>
<evidence type="ECO:0000256" key="10">
    <source>
        <dbReference type="ARBA" id="ARBA00038367"/>
    </source>
</evidence>
<gene>
    <name evidence="17" type="ORF">GII36_04655</name>
</gene>